<proteinExistence type="predicted"/>
<name>A0A3D6BRJ1_9FLAO</name>
<gene>
    <name evidence="1" type="ORF">DHV22_07970</name>
</gene>
<dbReference type="Proteomes" id="UP000263268">
    <property type="component" value="Unassembled WGS sequence"/>
</dbReference>
<sequence>MQNWKNLYTELAEKLATIEELQWLDLWHNQINFLDDEHPFPTPAVFLSFRSLTISDASDKLQDVVAQVDAYVYYETFLDTFNGAYNQQDALAFLDLMDKVNAKLHASTGLNYSSMRRTAFNP</sequence>
<comment type="caution">
    <text evidence="1">The sequence shown here is derived from an EMBL/GenBank/DDBJ whole genome shotgun (WGS) entry which is preliminary data.</text>
</comment>
<accession>A0A3D6BRJ1</accession>
<reference evidence="1 2" key="1">
    <citation type="journal article" date="2018" name="Nat. Biotechnol.">
        <title>A standardized bacterial taxonomy based on genome phylogeny substantially revises the tree of life.</title>
        <authorList>
            <person name="Parks D.H."/>
            <person name="Chuvochina M."/>
            <person name="Waite D.W."/>
            <person name="Rinke C."/>
            <person name="Skarshewski A."/>
            <person name="Chaumeil P.A."/>
            <person name="Hugenholtz P."/>
        </authorList>
    </citation>
    <scope>NUCLEOTIDE SEQUENCE [LARGE SCALE GENOMIC DNA]</scope>
    <source>
        <strain evidence="1">UBA10227</strain>
    </source>
</reference>
<dbReference type="PROSITE" id="PS51450">
    <property type="entry name" value="LRR"/>
    <property type="match status" value="1"/>
</dbReference>
<evidence type="ECO:0000313" key="2">
    <source>
        <dbReference type="Proteomes" id="UP000263268"/>
    </source>
</evidence>
<dbReference type="EMBL" id="DPRK01000128">
    <property type="protein sequence ID" value="HCY81524.1"/>
    <property type="molecule type" value="Genomic_DNA"/>
</dbReference>
<protein>
    <submittedName>
        <fullName evidence="1">Uncharacterized protein</fullName>
    </submittedName>
</protein>
<dbReference type="AlphaFoldDB" id="A0A3D6BRJ1"/>
<evidence type="ECO:0000313" key="1">
    <source>
        <dbReference type="EMBL" id="HCY81524.1"/>
    </source>
</evidence>
<feature type="non-terminal residue" evidence="1">
    <location>
        <position position="122"/>
    </location>
</feature>
<organism evidence="1 2">
    <name type="scientific">Xanthomarina gelatinilytica</name>
    <dbReference type="NCBI Taxonomy" id="1137281"/>
    <lineage>
        <taxon>Bacteria</taxon>
        <taxon>Pseudomonadati</taxon>
        <taxon>Bacteroidota</taxon>
        <taxon>Flavobacteriia</taxon>
        <taxon>Flavobacteriales</taxon>
        <taxon>Flavobacteriaceae</taxon>
        <taxon>Xanthomarina</taxon>
    </lineage>
</organism>
<dbReference type="InterPro" id="IPR001611">
    <property type="entry name" value="Leu-rich_rpt"/>
</dbReference>